<dbReference type="Pfam" id="PF12689">
    <property type="entry name" value="Acid_PPase"/>
    <property type="match status" value="1"/>
</dbReference>
<dbReference type="InterPro" id="IPR010036">
    <property type="entry name" value="MDP_1_eu_arc"/>
</dbReference>
<dbReference type="AlphaFoldDB" id="A0A348B747"/>
<dbReference type="NCBIfam" id="TIGR01681">
    <property type="entry name" value="HAD-SF-IIIC"/>
    <property type="match status" value="1"/>
</dbReference>
<reference evidence="2" key="4">
    <citation type="submission" date="2020-09" db="EMBL/GenBank/DDBJ databases">
        <authorList>
            <person name="Sun Q."/>
            <person name="Ohkuma M."/>
        </authorList>
    </citation>
    <scope>NUCLEOTIDE SEQUENCE</scope>
    <source>
        <strain evidence="2">JCM 31740</strain>
    </source>
</reference>
<dbReference type="Proteomes" id="UP000616143">
    <property type="component" value="Unassembled WGS sequence"/>
</dbReference>
<dbReference type="EMBL" id="BMQS01000001">
    <property type="protein sequence ID" value="GGT87266.1"/>
    <property type="molecule type" value="Genomic_DNA"/>
</dbReference>
<dbReference type="SUPFAM" id="SSF56784">
    <property type="entry name" value="HAD-like"/>
    <property type="match status" value="1"/>
</dbReference>
<dbReference type="EMBL" id="AP018553">
    <property type="protein sequence ID" value="BBD73999.1"/>
    <property type="molecule type" value="Genomic_DNA"/>
</dbReference>
<keyword evidence="3" id="KW-1185">Reference proteome</keyword>
<evidence type="ECO:0000313" key="1">
    <source>
        <dbReference type="EMBL" id="BBD73999.1"/>
    </source>
</evidence>
<dbReference type="Proteomes" id="UP000276741">
    <property type="component" value="Chromosome"/>
</dbReference>
<dbReference type="InterPro" id="IPR010033">
    <property type="entry name" value="HAD_SF_ppase_IIIC"/>
</dbReference>
<dbReference type="InterPro" id="IPR036412">
    <property type="entry name" value="HAD-like_sf"/>
</dbReference>
<name>A0A348B747_9CREN</name>
<sequence>MVIKAVVYDADKTLWNHHNISELVEPMSVSGDVLVDGRGDRVVVFPGVRDTLKTLRETGIMLGLATWNYESATKRVLSLLDLRFDVVVSKDYPYKFMMLMEFLIRASQLGMRIKPDEVLYVDDRRDHFGYIWFHIGKVKCLEMWKDVKEHREILKMIENEPNS</sequence>
<proteinExistence type="predicted"/>
<dbReference type="KEGG" id="sacd:HS1genome_2388"/>
<dbReference type="GO" id="GO:0016791">
    <property type="term" value="F:phosphatase activity"/>
    <property type="evidence" value="ECO:0007669"/>
    <property type="project" value="InterPro"/>
</dbReference>
<reference evidence="1" key="3">
    <citation type="journal article" date="2019" name="BMC Res. Notes">
        <title>Complete genome sequence of the Sulfodiicoccus acidiphilus strain HS-1T, the first crenarchaeon that lacks polB3, isolated from an acidic hot spring in Ohwaku-dani, Hakone, Japan.</title>
        <authorList>
            <person name="Sakai H.D."/>
            <person name="Kurosawa N."/>
        </authorList>
    </citation>
    <scope>NUCLEOTIDE SEQUENCE</scope>
    <source>
        <strain evidence="1">HS-1</strain>
    </source>
</reference>
<gene>
    <name evidence="2" type="ORF">GCM10007116_01660</name>
    <name evidence="1" type="ORF">HS1genome_2388</name>
</gene>
<dbReference type="NCBIfam" id="TIGR01685">
    <property type="entry name" value="MDP-1"/>
    <property type="match status" value="1"/>
</dbReference>
<evidence type="ECO:0000313" key="3">
    <source>
        <dbReference type="Proteomes" id="UP000276741"/>
    </source>
</evidence>
<dbReference type="GeneID" id="38667843"/>
<protein>
    <submittedName>
        <fullName evidence="1">Magnesium-dependent phosphatase-1</fullName>
    </submittedName>
</protein>
<reference evidence="2" key="1">
    <citation type="journal article" date="2014" name="Int. J. Syst. Evol. Microbiol.">
        <title>Complete genome sequence of Corynebacterium casei LMG S-19264T (=DSM 44701T), isolated from a smear-ripened cheese.</title>
        <authorList>
            <consortium name="US DOE Joint Genome Institute (JGI-PGF)"/>
            <person name="Walter F."/>
            <person name="Albersmeier A."/>
            <person name="Kalinowski J."/>
            <person name="Ruckert C."/>
        </authorList>
    </citation>
    <scope>NUCLEOTIDE SEQUENCE</scope>
    <source>
        <strain evidence="2">JCM 31740</strain>
    </source>
</reference>
<accession>A0A348B747</accession>
<dbReference type="Gene3D" id="3.40.50.1000">
    <property type="entry name" value="HAD superfamily/HAD-like"/>
    <property type="match status" value="1"/>
</dbReference>
<dbReference type="OrthoDB" id="27736at2157"/>
<dbReference type="RefSeq" id="WP_126451217.1">
    <property type="nucleotide sequence ID" value="NZ_AP018553.1"/>
</dbReference>
<dbReference type="InterPro" id="IPR023214">
    <property type="entry name" value="HAD_sf"/>
</dbReference>
<evidence type="ECO:0000313" key="2">
    <source>
        <dbReference type="EMBL" id="GGT87266.1"/>
    </source>
</evidence>
<reference evidence="3" key="2">
    <citation type="submission" date="2018-04" db="EMBL/GenBank/DDBJ databases">
        <title>Complete genome sequence of Sulfodiicoccus acidiphilus strain HS-1.</title>
        <authorList>
            <person name="Sakai H.D."/>
            <person name="Kurosawa N."/>
        </authorList>
    </citation>
    <scope>NUCLEOTIDE SEQUENCE [LARGE SCALE GENOMIC DNA]</scope>
    <source>
        <strain evidence="3">HS-1</strain>
    </source>
</reference>
<organism evidence="1 3">
    <name type="scientific">Sulfodiicoccus acidiphilus</name>
    <dbReference type="NCBI Taxonomy" id="1670455"/>
    <lineage>
        <taxon>Archaea</taxon>
        <taxon>Thermoproteota</taxon>
        <taxon>Thermoprotei</taxon>
        <taxon>Sulfolobales</taxon>
        <taxon>Sulfolobaceae</taxon>
        <taxon>Sulfodiicoccus</taxon>
    </lineage>
</organism>